<dbReference type="EMBL" id="JAACJJ010000015">
    <property type="protein sequence ID" value="KAF5324978.1"/>
    <property type="molecule type" value="Genomic_DNA"/>
</dbReference>
<organism evidence="1 2">
    <name type="scientific">Psilocybe cf. subviscida</name>
    <dbReference type="NCBI Taxonomy" id="2480587"/>
    <lineage>
        <taxon>Eukaryota</taxon>
        <taxon>Fungi</taxon>
        <taxon>Dikarya</taxon>
        <taxon>Basidiomycota</taxon>
        <taxon>Agaricomycotina</taxon>
        <taxon>Agaricomycetes</taxon>
        <taxon>Agaricomycetidae</taxon>
        <taxon>Agaricales</taxon>
        <taxon>Agaricineae</taxon>
        <taxon>Strophariaceae</taxon>
        <taxon>Psilocybe</taxon>
    </lineage>
</organism>
<sequence>MDPVTLLRLLASYHNIGIVFHSIMPPIRSTHSDEDRISTKSPTQPYGSLNGIISRFSVVKQEAPRVPVKLHFGGPPVPRKNRRRDIGAEFIKITGGSKEKQLQWLQEIKDTDYSGKSRSTSRIESQLGAYLLQFLEHAKGAEDETTGLAESASALHPEDILNFIKALRTLGSSGIGRPGDGWDLKTTKIALFRFLGMLKSQGVAAVDEDEFAYIVNGLTDGILTETTSREAVTEPMRLGRFDYDALMSAVFSVNLKFESNFHRVQFAAILGILWETGSSPEHFVKLGDGDRPRSVRLGECRLVVERMTDDGPEFTFTMTYRQDGFATAFSHFPPLRRTSTASFRNNDSVRHVGLRSVLSGSGQDDHRLCSSTIHGPLKEAFEGHPLTRATRPITSIKAKKAIQDNFPALSLTTLNQDLRQARDALGWANLST</sequence>
<evidence type="ECO:0000313" key="1">
    <source>
        <dbReference type="EMBL" id="KAF5324978.1"/>
    </source>
</evidence>
<reference evidence="1 2" key="1">
    <citation type="journal article" date="2020" name="ISME J.">
        <title>Uncovering the hidden diversity of litter-decomposition mechanisms in mushroom-forming fungi.</title>
        <authorList>
            <person name="Floudas D."/>
            <person name="Bentzer J."/>
            <person name="Ahren D."/>
            <person name="Johansson T."/>
            <person name="Persson P."/>
            <person name="Tunlid A."/>
        </authorList>
    </citation>
    <scope>NUCLEOTIDE SEQUENCE [LARGE SCALE GENOMIC DNA]</scope>
    <source>
        <strain evidence="1 2">CBS 101986</strain>
    </source>
</reference>
<accession>A0A8H5BKV1</accession>
<proteinExistence type="predicted"/>
<evidence type="ECO:0000313" key="2">
    <source>
        <dbReference type="Proteomes" id="UP000567179"/>
    </source>
</evidence>
<name>A0A8H5BKV1_9AGAR</name>
<gene>
    <name evidence="1" type="ORF">D9619_010111</name>
</gene>
<dbReference type="Proteomes" id="UP000567179">
    <property type="component" value="Unassembled WGS sequence"/>
</dbReference>
<dbReference type="AlphaFoldDB" id="A0A8H5BKV1"/>
<keyword evidence="2" id="KW-1185">Reference proteome</keyword>
<comment type="caution">
    <text evidence="1">The sequence shown here is derived from an EMBL/GenBank/DDBJ whole genome shotgun (WGS) entry which is preliminary data.</text>
</comment>
<protein>
    <submittedName>
        <fullName evidence="1">Uncharacterized protein</fullName>
    </submittedName>
</protein>